<dbReference type="Proteomes" id="UP000094336">
    <property type="component" value="Unassembled WGS sequence"/>
</dbReference>
<keyword evidence="4" id="KW-1185">Reference proteome</keyword>
<keyword evidence="1" id="KW-0479">Metal-binding</keyword>
<dbReference type="STRING" id="984486.A0A1E3QI67"/>
<accession>A0A1E3QI67</accession>
<protein>
    <recommendedName>
        <fullName evidence="2">C2H2-type domain-containing protein</fullName>
    </recommendedName>
</protein>
<keyword evidence="1" id="KW-0863">Zinc-finger</keyword>
<evidence type="ECO:0000259" key="2">
    <source>
        <dbReference type="PROSITE" id="PS50157"/>
    </source>
</evidence>
<dbReference type="AlphaFoldDB" id="A0A1E3QI67"/>
<dbReference type="OrthoDB" id="4095993at2759"/>
<dbReference type="RefSeq" id="XP_018982717.1">
    <property type="nucleotide sequence ID" value="XM_019130019.1"/>
</dbReference>
<organism evidence="3 4">
    <name type="scientific">Babjeviella inositovora NRRL Y-12698</name>
    <dbReference type="NCBI Taxonomy" id="984486"/>
    <lineage>
        <taxon>Eukaryota</taxon>
        <taxon>Fungi</taxon>
        <taxon>Dikarya</taxon>
        <taxon>Ascomycota</taxon>
        <taxon>Saccharomycotina</taxon>
        <taxon>Pichiomycetes</taxon>
        <taxon>Serinales incertae sedis</taxon>
        <taxon>Babjeviella</taxon>
    </lineage>
</organism>
<dbReference type="GeneID" id="30147872"/>
<name>A0A1E3QI67_9ASCO</name>
<evidence type="ECO:0000313" key="3">
    <source>
        <dbReference type="EMBL" id="ODQ77389.1"/>
    </source>
</evidence>
<dbReference type="EMBL" id="KV454441">
    <property type="protein sequence ID" value="ODQ77389.1"/>
    <property type="molecule type" value="Genomic_DNA"/>
</dbReference>
<evidence type="ECO:0000256" key="1">
    <source>
        <dbReference type="PROSITE-ProRule" id="PRU00042"/>
    </source>
</evidence>
<dbReference type="GO" id="GO:0008270">
    <property type="term" value="F:zinc ion binding"/>
    <property type="evidence" value="ECO:0007669"/>
    <property type="project" value="UniProtKB-KW"/>
</dbReference>
<dbReference type="PROSITE" id="PS50157">
    <property type="entry name" value="ZINC_FINGER_C2H2_2"/>
    <property type="match status" value="1"/>
</dbReference>
<reference evidence="4" key="1">
    <citation type="submission" date="2016-05" db="EMBL/GenBank/DDBJ databases">
        <title>Comparative genomics of biotechnologically important yeasts.</title>
        <authorList>
            <consortium name="DOE Joint Genome Institute"/>
            <person name="Riley R."/>
            <person name="Haridas S."/>
            <person name="Wolfe K.H."/>
            <person name="Lopes M.R."/>
            <person name="Hittinger C.T."/>
            <person name="Goker M."/>
            <person name="Salamov A."/>
            <person name="Wisecaver J."/>
            <person name="Long T.M."/>
            <person name="Aerts A.L."/>
            <person name="Barry K."/>
            <person name="Choi C."/>
            <person name="Clum A."/>
            <person name="Coughlan A.Y."/>
            <person name="Deshpande S."/>
            <person name="Douglass A.P."/>
            <person name="Hanson S.J."/>
            <person name="Klenk H.-P."/>
            <person name="Labutti K."/>
            <person name="Lapidus A."/>
            <person name="Lindquist E."/>
            <person name="Lipzen A."/>
            <person name="Meier-Kolthoff J.P."/>
            <person name="Ohm R.A."/>
            <person name="Otillar R.P."/>
            <person name="Pangilinan J."/>
            <person name="Peng Y."/>
            <person name="Rokas A."/>
            <person name="Rosa C.A."/>
            <person name="Scheuner C."/>
            <person name="Sibirny A.A."/>
            <person name="Slot J.C."/>
            <person name="Stielow J.B."/>
            <person name="Sun H."/>
            <person name="Kurtzman C.P."/>
            <person name="Blackwell M."/>
            <person name="Grigoriev I.V."/>
            <person name="Jeffries T.W."/>
        </authorList>
    </citation>
    <scope>NUCLEOTIDE SEQUENCE [LARGE SCALE GENOMIC DNA]</scope>
    <source>
        <strain evidence="4">NRRL Y-12698</strain>
    </source>
</reference>
<keyword evidence="1" id="KW-0862">Zinc</keyword>
<evidence type="ECO:0000313" key="4">
    <source>
        <dbReference type="Proteomes" id="UP000094336"/>
    </source>
</evidence>
<dbReference type="InterPro" id="IPR013087">
    <property type="entry name" value="Znf_C2H2_type"/>
</dbReference>
<feature type="domain" description="C2H2-type" evidence="2">
    <location>
        <begin position="118"/>
        <end position="145"/>
    </location>
</feature>
<proteinExistence type="predicted"/>
<gene>
    <name evidence="3" type="ORF">BABINDRAFT_163635</name>
</gene>
<sequence>MNEDRDNGIASPQATYSHQSTMNNYFQNIPNIDVQNVVNAVNSALAVDLDSLNNHHDEYHVAIDPTIGETSGNYGYTELHSLPKIAKIAPSENAEPHLKGETVMGLTRDLPPGVDPKKMCPFCGRTFSHPGSLGRHMDLKKGTRLHPADEIERLRGNVKRRGDKVEIQNRRRLRTKEYNSRQDVRERNRVRRRLKDRSNRARNISQKIFLNRLGNPTFSINPTFARFVVYFLPPSQWPPELPNLDTFKHLTNLLSPTGHGSAATAKTATGSNNNDLLTEYFHKLNYAYESWSALAHAEQQTTWTKEIRASMEDTLGGLSLFDLASRDIWIEEESKRQETLLYANDNSEDRNDTDPEFERESQLQLKGLSDDEYYPSTSAHDEASAVALAAAVAAAVASEENQTIAMQGLAYLGEKSMDDIINVNGE</sequence>